<keyword evidence="3" id="KW-1185">Reference proteome</keyword>
<accession>A0A8S2B0P3</accession>
<proteinExistence type="predicted"/>
<protein>
    <submittedName>
        <fullName evidence="2">Uncharacterized protein</fullName>
    </submittedName>
</protein>
<dbReference type="AlphaFoldDB" id="A0A8S2B0P3"/>
<name>A0A8S2B0P3_ARAAE</name>
<evidence type="ECO:0000313" key="2">
    <source>
        <dbReference type="EMBL" id="CAE6242053.1"/>
    </source>
</evidence>
<evidence type="ECO:0000256" key="1">
    <source>
        <dbReference type="SAM" id="MobiDB-lite"/>
    </source>
</evidence>
<dbReference type="Proteomes" id="UP000682877">
    <property type="component" value="Chromosome 8"/>
</dbReference>
<feature type="compositionally biased region" description="Acidic residues" evidence="1">
    <location>
        <begin position="39"/>
        <end position="56"/>
    </location>
</feature>
<reference evidence="2" key="1">
    <citation type="submission" date="2021-01" db="EMBL/GenBank/DDBJ databases">
        <authorList>
            <person name="Bezrukov I."/>
        </authorList>
    </citation>
    <scope>NUCLEOTIDE SEQUENCE</scope>
</reference>
<organism evidence="2 3">
    <name type="scientific">Arabidopsis arenosa</name>
    <name type="common">Sand rock-cress</name>
    <name type="synonym">Cardaminopsis arenosa</name>
    <dbReference type="NCBI Taxonomy" id="38785"/>
    <lineage>
        <taxon>Eukaryota</taxon>
        <taxon>Viridiplantae</taxon>
        <taxon>Streptophyta</taxon>
        <taxon>Embryophyta</taxon>
        <taxon>Tracheophyta</taxon>
        <taxon>Spermatophyta</taxon>
        <taxon>Magnoliopsida</taxon>
        <taxon>eudicotyledons</taxon>
        <taxon>Gunneridae</taxon>
        <taxon>Pentapetalae</taxon>
        <taxon>rosids</taxon>
        <taxon>malvids</taxon>
        <taxon>Brassicales</taxon>
        <taxon>Brassicaceae</taxon>
        <taxon>Camelineae</taxon>
        <taxon>Arabidopsis</taxon>
    </lineage>
</organism>
<sequence>MRRMSKSLTGVAKATVSRSKGRAVASSQWYSTVPPPKDEDLEEEEDGKEEEVEKEDEWSLKGKRFIAFPESIGGGFLVDEKKETKKSSGGAFGQGTHRNYDQGTGKPDYGGGCSGCHGCSRCPECNGGCRYRSGGSN</sequence>
<feature type="region of interest" description="Disordered" evidence="1">
    <location>
        <begin position="84"/>
        <end position="104"/>
    </location>
</feature>
<feature type="region of interest" description="Disordered" evidence="1">
    <location>
        <begin position="1"/>
        <end position="56"/>
    </location>
</feature>
<gene>
    <name evidence="2" type="ORF">AARE701A_LOCUS21573</name>
</gene>
<dbReference type="EMBL" id="LR999458">
    <property type="protein sequence ID" value="CAE6242053.1"/>
    <property type="molecule type" value="Genomic_DNA"/>
</dbReference>
<evidence type="ECO:0000313" key="3">
    <source>
        <dbReference type="Proteomes" id="UP000682877"/>
    </source>
</evidence>